<accession>A0AAU9PC51</accession>
<name>A0AAU9PC51_9ASTR</name>
<reference evidence="1 2" key="1">
    <citation type="submission" date="2022-01" db="EMBL/GenBank/DDBJ databases">
        <authorList>
            <person name="Xiong W."/>
            <person name="Schranz E."/>
        </authorList>
    </citation>
    <scope>NUCLEOTIDE SEQUENCE [LARGE SCALE GENOMIC DNA]</scope>
</reference>
<comment type="caution">
    <text evidence="1">The sequence shown here is derived from an EMBL/GenBank/DDBJ whole genome shotgun (WGS) entry which is preliminary data.</text>
</comment>
<organism evidence="1 2">
    <name type="scientific">Lactuca virosa</name>
    <dbReference type="NCBI Taxonomy" id="75947"/>
    <lineage>
        <taxon>Eukaryota</taxon>
        <taxon>Viridiplantae</taxon>
        <taxon>Streptophyta</taxon>
        <taxon>Embryophyta</taxon>
        <taxon>Tracheophyta</taxon>
        <taxon>Spermatophyta</taxon>
        <taxon>Magnoliopsida</taxon>
        <taxon>eudicotyledons</taxon>
        <taxon>Gunneridae</taxon>
        <taxon>Pentapetalae</taxon>
        <taxon>asterids</taxon>
        <taxon>campanulids</taxon>
        <taxon>Asterales</taxon>
        <taxon>Asteraceae</taxon>
        <taxon>Cichorioideae</taxon>
        <taxon>Cichorieae</taxon>
        <taxon>Lactucinae</taxon>
        <taxon>Lactuca</taxon>
    </lineage>
</organism>
<dbReference type="Proteomes" id="UP001157418">
    <property type="component" value="Unassembled WGS sequence"/>
</dbReference>
<proteinExistence type="predicted"/>
<dbReference type="AlphaFoldDB" id="A0AAU9PC51"/>
<sequence length="123" mass="13634">MHSNAQVGILCWGIGCMLQLCPYNKRRIFDCWCCCMTYGSWISYWERVYSQFDQLHYGFSSNFKVIKSTAPEIHGNSLNLMLCYYFHSYAHPFDVVTQKRIEGGGGGGGGGVVVIGGGGGGVW</sequence>
<keyword evidence="2" id="KW-1185">Reference proteome</keyword>
<evidence type="ECO:0000313" key="1">
    <source>
        <dbReference type="EMBL" id="CAH1447754.1"/>
    </source>
</evidence>
<dbReference type="EMBL" id="CAKMRJ010005623">
    <property type="protein sequence ID" value="CAH1447754.1"/>
    <property type="molecule type" value="Genomic_DNA"/>
</dbReference>
<gene>
    <name evidence="1" type="ORF">LVIROSA_LOCUS33344</name>
</gene>
<protein>
    <submittedName>
        <fullName evidence="1">Uncharacterized protein</fullName>
    </submittedName>
</protein>
<evidence type="ECO:0000313" key="2">
    <source>
        <dbReference type="Proteomes" id="UP001157418"/>
    </source>
</evidence>